<dbReference type="Proteomes" id="UP000294003">
    <property type="component" value="Unassembled WGS sequence"/>
</dbReference>
<feature type="region of interest" description="Disordered" evidence="1">
    <location>
        <begin position="1"/>
        <end position="41"/>
    </location>
</feature>
<name>A0ABY0GQZ1_9PEZI</name>
<sequence>MDDGTDVKGSVNPLDPETGPRIPERPSVTTGAGKTDPPSSRDALARFEFENGKANEGTKVLMVEWKTFPSAASSTQTQGGWEVDFQGKTASFPLGDEGDNGTLRVYFLIAPQVPIPSTVTISQAQTGHMMRTKCMPAIFAPALGVDSKDAGKRGVLHTAWAKKRLSQLHEEIRVELRNNSEGIGLEMAIQERQWIVDHFGLEDPQAGERSPPPPLTPQSPRSPIGGRLGEKLGGLKLATSPVGLAGNPGTDTKHPPQSMAPEPSGTAAPLPSSPPPSARMPKTGSGMVLASLDTVIGNEIPQVVLGSRSTEDELFALPLSPRSPEMKTSPFSILKPD</sequence>
<keyword evidence="3" id="KW-1185">Reference proteome</keyword>
<evidence type="ECO:0000256" key="1">
    <source>
        <dbReference type="SAM" id="MobiDB-lite"/>
    </source>
</evidence>
<accession>A0ABY0GQZ1</accession>
<reference evidence="2 3" key="1">
    <citation type="submission" date="2018-06" db="EMBL/GenBank/DDBJ databases">
        <title>Complete Genomes of Monosporascus.</title>
        <authorList>
            <person name="Robinson A.J."/>
            <person name="Natvig D.O."/>
        </authorList>
    </citation>
    <scope>NUCLEOTIDE SEQUENCE [LARGE SCALE GENOMIC DNA]</scope>
    <source>
        <strain evidence="2 3">CBS 609.92</strain>
    </source>
</reference>
<protein>
    <submittedName>
        <fullName evidence="2">Uncharacterized protein</fullName>
    </submittedName>
</protein>
<dbReference type="EMBL" id="QJNS01000746">
    <property type="protein sequence ID" value="RYO73867.1"/>
    <property type="molecule type" value="Genomic_DNA"/>
</dbReference>
<organism evidence="2 3">
    <name type="scientific">Monosporascus cannonballus</name>
    <dbReference type="NCBI Taxonomy" id="155416"/>
    <lineage>
        <taxon>Eukaryota</taxon>
        <taxon>Fungi</taxon>
        <taxon>Dikarya</taxon>
        <taxon>Ascomycota</taxon>
        <taxon>Pezizomycotina</taxon>
        <taxon>Sordariomycetes</taxon>
        <taxon>Xylariomycetidae</taxon>
        <taxon>Xylariales</taxon>
        <taxon>Xylariales incertae sedis</taxon>
        <taxon>Monosporascus</taxon>
    </lineage>
</organism>
<comment type="caution">
    <text evidence="2">The sequence shown here is derived from an EMBL/GenBank/DDBJ whole genome shotgun (WGS) entry which is preliminary data.</text>
</comment>
<feature type="region of interest" description="Disordered" evidence="1">
    <location>
        <begin position="202"/>
        <end position="286"/>
    </location>
</feature>
<evidence type="ECO:0000313" key="3">
    <source>
        <dbReference type="Proteomes" id="UP000294003"/>
    </source>
</evidence>
<evidence type="ECO:0000313" key="2">
    <source>
        <dbReference type="EMBL" id="RYO73867.1"/>
    </source>
</evidence>
<proteinExistence type="predicted"/>
<gene>
    <name evidence="2" type="ORF">DL762_010649</name>
</gene>